<protein>
    <submittedName>
        <fullName evidence="2">Protein of unassigned function</fullName>
    </submittedName>
</protein>
<sequence>MSAARSVLSRVRAYLRYRDTVSQLSRLSDRDLADLGINRSEIRGVARV</sequence>
<dbReference type="InterPro" id="IPR009506">
    <property type="entry name" value="YjiS-like"/>
</dbReference>
<evidence type="ECO:0000313" key="2">
    <source>
        <dbReference type="EMBL" id="AIQ89706.1"/>
    </source>
</evidence>
<dbReference type="RefSeq" id="WP_012318555.1">
    <property type="nucleotide sequence ID" value="NZ_CP003811.1"/>
</dbReference>
<dbReference type="Pfam" id="PF06568">
    <property type="entry name" value="YjiS-like"/>
    <property type="match status" value="1"/>
</dbReference>
<feature type="domain" description="YjiS-like" evidence="1">
    <location>
        <begin position="8"/>
        <end position="43"/>
    </location>
</feature>
<evidence type="ECO:0000313" key="3">
    <source>
        <dbReference type="Proteomes" id="UP000029492"/>
    </source>
</evidence>
<accession>A0A089NP57</accession>
<dbReference type="AlphaFoldDB" id="A0A089NP57"/>
<dbReference type="EMBL" id="CP003811">
    <property type="protein sequence ID" value="AIQ89706.1"/>
    <property type="molecule type" value="Genomic_DNA"/>
</dbReference>
<proteinExistence type="predicted"/>
<dbReference type="KEGG" id="mor:MOC_1951"/>
<name>A0A089NP57_9HYPH</name>
<reference evidence="2 3" key="1">
    <citation type="journal article" date="2014" name="PLoS ONE">
        <title>Genome Information of Methylobacterium oryzae, a Plant-Probiotic Methylotroph in the Phyllosphere.</title>
        <authorList>
            <person name="Kwak M.J."/>
            <person name="Jeong H."/>
            <person name="Madhaiyan M."/>
            <person name="Lee Y."/>
            <person name="Sa T.M."/>
            <person name="Oh T.K."/>
            <person name="Kim J.F."/>
        </authorList>
    </citation>
    <scope>NUCLEOTIDE SEQUENCE [LARGE SCALE GENOMIC DNA]</scope>
    <source>
        <strain evidence="2 3">CBMB20</strain>
    </source>
</reference>
<dbReference type="HOGENOM" id="CLU_178481_3_2_5"/>
<dbReference type="eggNOG" id="COG5457">
    <property type="taxonomic scope" value="Bacteria"/>
</dbReference>
<keyword evidence="3" id="KW-1185">Reference proteome</keyword>
<organism evidence="2 3">
    <name type="scientific">Methylobacterium oryzae CBMB20</name>
    <dbReference type="NCBI Taxonomy" id="693986"/>
    <lineage>
        <taxon>Bacteria</taxon>
        <taxon>Pseudomonadati</taxon>
        <taxon>Pseudomonadota</taxon>
        <taxon>Alphaproteobacteria</taxon>
        <taxon>Hyphomicrobiales</taxon>
        <taxon>Methylobacteriaceae</taxon>
        <taxon>Methylobacterium</taxon>
    </lineage>
</organism>
<evidence type="ECO:0000259" key="1">
    <source>
        <dbReference type="Pfam" id="PF06568"/>
    </source>
</evidence>
<dbReference type="GeneID" id="31780876"/>
<dbReference type="STRING" id="693986.MOC_1951"/>
<gene>
    <name evidence="2" type="ORF">MOC_1951</name>
</gene>
<dbReference type="Proteomes" id="UP000029492">
    <property type="component" value="Chromosome"/>
</dbReference>